<dbReference type="RefSeq" id="WP_051353982.1">
    <property type="nucleotide sequence ID" value="NZ_BJOD01000009.1"/>
</dbReference>
<dbReference type="Pfam" id="PF13495">
    <property type="entry name" value="Phage_int_SAM_4"/>
    <property type="match status" value="1"/>
</dbReference>
<dbReference type="PROSITE" id="PS51900">
    <property type="entry name" value="CB"/>
    <property type="match status" value="1"/>
</dbReference>
<dbReference type="GeneID" id="82812436"/>
<evidence type="ECO:0000256" key="5">
    <source>
        <dbReference type="PROSITE-ProRule" id="PRU01248"/>
    </source>
</evidence>
<evidence type="ECO:0000313" key="8">
    <source>
        <dbReference type="EMBL" id="GED24994.1"/>
    </source>
</evidence>
<dbReference type="Proteomes" id="UP000276178">
    <property type="component" value="Unassembled WGS sequence"/>
</dbReference>
<evidence type="ECO:0000313" key="10">
    <source>
        <dbReference type="Proteomes" id="UP000276178"/>
    </source>
</evidence>
<dbReference type="InterPro" id="IPR011010">
    <property type="entry name" value="DNA_brk_join_enz"/>
</dbReference>
<dbReference type="PANTHER" id="PTHR30349">
    <property type="entry name" value="PHAGE INTEGRASE-RELATED"/>
    <property type="match status" value="1"/>
</dbReference>
<accession>A0A3M8A737</accession>
<comment type="similarity">
    <text evidence="1">Belongs to the 'phage' integrase family.</text>
</comment>
<dbReference type="InterPro" id="IPR004107">
    <property type="entry name" value="Integrase_SAM-like_N"/>
</dbReference>
<sequence>MKHGIVGPIEKEQDELTDEEIVSMFLATYQHSKNTLRNYKYAIERFQKFIGKKRLNEVTWRDVELYKLSLLKRDENNNRQYATATISVLLAPLRSLYKWGNSVNINCFTHDPAACIKKPKVSNNSRRHFLTKHEVVMILQQLNTMGLRNYVIGLTLVLLGLRVSELVSMEWDDFHSDPMGTSIWLTVLNGKGRKEREVKVPEMLWNLLCSYRMEDRRSGKVFPITSRQVERIIEIARKKANFSKKVTPHWLRHTNATLALLNGASLQQVQQTLGHSRINTTQRYIHTVEQIKKAAPDFVEDCLKEVL</sequence>
<dbReference type="GO" id="GO:0015074">
    <property type="term" value="P:DNA integration"/>
    <property type="evidence" value="ECO:0007669"/>
    <property type="project" value="UniProtKB-KW"/>
</dbReference>
<dbReference type="AlphaFoldDB" id="A0A3M8A737"/>
<reference evidence="9 10" key="1">
    <citation type="submission" date="2018-10" db="EMBL/GenBank/DDBJ databases">
        <title>Phylogenomics of Brevibacillus.</title>
        <authorList>
            <person name="Dunlap C."/>
        </authorList>
    </citation>
    <scope>NUCLEOTIDE SEQUENCE [LARGE SCALE GENOMIC DNA]</scope>
    <source>
        <strain evidence="9 10">NRRL NRS 1219</strain>
    </source>
</reference>
<dbReference type="EMBL" id="RHHN01000100">
    <property type="protein sequence ID" value="RNB47010.1"/>
    <property type="molecule type" value="Genomic_DNA"/>
</dbReference>
<evidence type="ECO:0000256" key="1">
    <source>
        <dbReference type="ARBA" id="ARBA00008857"/>
    </source>
</evidence>
<feature type="domain" description="Core-binding (CB)" evidence="7">
    <location>
        <begin position="16"/>
        <end position="101"/>
    </location>
</feature>
<evidence type="ECO:0000313" key="9">
    <source>
        <dbReference type="EMBL" id="RNB47010.1"/>
    </source>
</evidence>
<organism evidence="9 10">
    <name type="scientific">Brevibacillus agri</name>
    <dbReference type="NCBI Taxonomy" id="51101"/>
    <lineage>
        <taxon>Bacteria</taxon>
        <taxon>Bacillati</taxon>
        <taxon>Bacillota</taxon>
        <taxon>Bacilli</taxon>
        <taxon>Bacillales</taxon>
        <taxon>Paenibacillaceae</taxon>
        <taxon>Brevibacillus</taxon>
    </lineage>
</organism>
<dbReference type="Gene3D" id="1.10.443.10">
    <property type="entry name" value="Intergrase catalytic core"/>
    <property type="match status" value="1"/>
</dbReference>
<dbReference type="PANTHER" id="PTHR30349:SF64">
    <property type="entry name" value="PROPHAGE INTEGRASE INTD-RELATED"/>
    <property type="match status" value="1"/>
</dbReference>
<dbReference type="SUPFAM" id="SSF56349">
    <property type="entry name" value="DNA breaking-rejoining enzymes"/>
    <property type="match status" value="1"/>
</dbReference>
<dbReference type="InterPro" id="IPR002104">
    <property type="entry name" value="Integrase_catalytic"/>
</dbReference>
<evidence type="ECO:0000256" key="4">
    <source>
        <dbReference type="ARBA" id="ARBA00023172"/>
    </source>
</evidence>
<keyword evidence="2" id="KW-0229">DNA integration</keyword>
<name>A0A3M8A737_9BACL</name>
<comment type="caution">
    <text evidence="9">The sequence shown here is derived from an EMBL/GenBank/DDBJ whole genome shotgun (WGS) entry which is preliminary data.</text>
</comment>
<evidence type="ECO:0000256" key="3">
    <source>
        <dbReference type="ARBA" id="ARBA00023125"/>
    </source>
</evidence>
<dbReference type="Gene3D" id="1.10.150.130">
    <property type="match status" value="1"/>
</dbReference>
<dbReference type="InterPro" id="IPR013762">
    <property type="entry name" value="Integrase-like_cat_sf"/>
</dbReference>
<dbReference type="GO" id="GO:0006310">
    <property type="term" value="P:DNA recombination"/>
    <property type="evidence" value="ECO:0007669"/>
    <property type="project" value="UniProtKB-KW"/>
</dbReference>
<dbReference type="InterPro" id="IPR044068">
    <property type="entry name" value="CB"/>
</dbReference>
<dbReference type="OrthoDB" id="283809at2"/>
<gene>
    <name evidence="8" type="primary">xerD_3</name>
    <name evidence="8" type="ORF">BAG01nite_10960</name>
    <name evidence="9" type="ORF">EB820_24865</name>
</gene>
<dbReference type="Proteomes" id="UP000317180">
    <property type="component" value="Unassembled WGS sequence"/>
</dbReference>
<dbReference type="InterPro" id="IPR010998">
    <property type="entry name" value="Integrase_recombinase_N"/>
</dbReference>
<dbReference type="EMBL" id="BJOD01000009">
    <property type="protein sequence ID" value="GED24994.1"/>
    <property type="molecule type" value="Genomic_DNA"/>
</dbReference>
<proteinExistence type="inferred from homology"/>
<dbReference type="GO" id="GO:0003677">
    <property type="term" value="F:DNA binding"/>
    <property type="evidence" value="ECO:0007669"/>
    <property type="project" value="UniProtKB-UniRule"/>
</dbReference>
<protein>
    <submittedName>
        <fullName evidence="9">Recombinase XerC</fullName>
    </submittedName>
    <submittedName>
        <fullName evidence="8">Tyrosine recombinase XerD</fullName>
    </submittedName>
</protein>
<keyword evidence="4" id="KW-0233">DNA recombination</keyword>
<keyword evidence="3 5" id="KW-0238">DNA-binding</keyword>
<evidence type="ECO:0000259" key="7">
    <source>
        <dbReference type="PROSITE" id="PS51900"/>
    </source>
</evidence>
<feature type="domain" description="Tyr recombinase" evidence="6">
    <location>
        <begin position="125"/>
        <end position="297"/>
    </location>
</feature>
<dbReference type="InterPro" id="IPR050090">
    <property type="entry name" value="Tyrosine_recombinase_XerCD"/>
</dbReference>
<evidence type="ECO:0000259" key="6">
    <source>
        <dbReference type="PROSITE" id="PS51898"/>
    </source>
</evidence>
<dbReference type="PROSITE" id="PS51898">
    <property type="entry name" value="TYR_RECOMBINASE"/>
    <property type="match status" value="1"/>
</dbReference>
<dbReference type="Pfam" id="PF00589">
    <property type="entry name" value="Phage_integrase"/>
    <property type="match status" value="1"/>
</dbReference>
<evidence type="ECO:0000313" key="11">
    <source>
        <dbReference type="Proteomes" id="UP000317180"/>
    </source>
</evidence>
<evidence type="ECO:0000256" key="2">
    <source>
        <dbReference type="ARBA" id="ARBA00022908"/>
    </source>
</evidence>
<keyword evidence="11" id="KW-1185">Reference proteome</keyword>
<reference evidence="8 11" key="2">
    <citation type="submission" date="2019-06" db="EMBL/GenBank/DDBJ databases">
        <title>Whole genome shotgun sequence of Brevibacillus agri NBRC 15538.</title>
        <authorList>
            <person name="Hosoyama A."/>
            <person name="Uohara A."/>
            <person name="Ohji S."/>
            <person name="Ichikawa N."/>
        </authorList>
    </citation>
    <scope>NUCLEOTIDE SEQUENCE [LARGE SCALE GENOMIC DNA]</scope>
    <source>
        <strain evidence="8 11">NBRC 15538</strain>
    </source>
</reference>